<keyword evidence="1 6" id="KW-1134">Transmembrane beta strand</keyword>
<comment type="subunit">
    <text evidence="6">Component of the ER-mitochondria encounter structure (ERMES) or MDM complex, composed of MMM1, MDM10, MDM12 and MDM34. Associates with the mitochondrial outer membrane sorting assembly machinery SAM(core) complex.</text>
</comment>
<evidence type="ECO:0000313" key="8">
    <source>
        <dbReference type="EMBL" id="ODQ76424.1"/>
    </source>
</evidence>
<proteinExistence type="inferred from homology"/>
<dbReference type="InterPro" id="IPR027539">
    <property type="entry name" value="Mdm10"/>
</dbReference>
<dbReference type="PANTHER" id="PTHR28035:SF1">
    <property type="entry name" value="MITOCHONDRIAL DISTRIBUTION AND MORPHOLOGY PROTEIN 10"/>
    <property type="match status" value="1"/>
</dbReference>
<keyword evidence="5 6" id="KW-0472">Membrane</keyword>
<dbReference type="GO" id="GO:0070096">
    <property type="term" value="P:mitochondrial outer membrane translocase complex assembly"/>
    <property type="evidence" value="ECO:0007669"/>
    <property type="project" value="UniProtKB-UniRule"/>
</dbReference>
<keyword evidence="9" id="KW-1185">Reference proteome</keyword>
<evidence type="ECO:0000256" key="3">
    <source>
        <dbReference type="ARBA" id="ARBA00022787"/>
    </source>
</evidence>
<evidence type="ECO:0000313" key="9">
    <source>
        <dbReference type="Proteomes" id="UP000094385"/>
    </source>
</evidence>
<name>A0A1E3QG50_LIPST</name>
<dbReference type="PANTHER" id="PTHR28035">
    <property type="entry name" value="MITOCHONDRIAL DISTRIBUTION AND MORPHOLOGY PROTEIN 10"/>
    <property type="match status" value="1"/>
</dbReference>
<organism evidence="8 9">
    <name type="scientific">Lipomyces starkeyi NRRL Y-11557</name>
    <dbReference type="NCBI Taxonomy" id="675824"/>
    <lineage>
        <taxon>Eukaryota</taxon>
        <taxon>Fungi</taxon>
        <taxon>Dikarya</taxon>
        <taxon>Ascomycota</taxon>
        <taxon>Saccharomycotina</taxon>
        <taxon>Lipomycetes</taxon>
        <taxon>Lipomycetales</taxon>
        <taxon>Lipomycetaceae</taxon>
        <taxon>Lipomyces</taxon>
    </lineage>
</organism>
<dbReference type="HAMAP" id="MF_03102">
    <property type="entry name" value="Mdm10"/>
    <property type="match status" value="1"/>
</dbReference>
<comment type="domain">
    <text evidence="6">Lacks alpha-helical transmembrane segments, suggesting that it resides in the membrane via beta-sheet conformations similar to those predicted for other outer membrane proteins and porin.</text>
</comment>
<accession>A0A1E3QG50</accession>
<dbReference type="STRING" id="675824.A0A1E3QG50"/>
<dbReference type="OrthoDB" id="2103793at2759"/>
<comment type="subcellular location">
    <subcellularLocation>
        <location evidence="6">Mitochondrion outer membrane</location>
        <topology evidence="6">Multi-pass membrane protein</topology>
    </subcellularLocation>
    <text evidence="6">The ERMES/MDM complex localizes to a few discrete foci (around 10 per single cell), that represent mitochondria-endoplasmic reticulum junctions. These foci are often found next to mtDNA nucleoids.</text>
</comment>
<feature type="region of interest" description="Disordered" evidence="7">
    <location>
        <begin position="311"/>
        <end position="350"/>
    </location>
</feature>
<keyword evidence="2 6" id="KW-0812">Transmembrane</keyword>
<dbReference type="GO" id="GO:0045040">
    <property type="term" value="P:protein insertion into mitochondrial outer membrane"/>
    <property type="evidence" value="ECO:0007669"/>
    <property type="project" value="UniProtKB-UniRule"/>
</dbReference>
<sequence>MHSYLDHILESFYAATNWNVENQYANLTASSRELLDFSLPSGFILNVSALSSPASASSYSVKNLSGIVDGAISYFYCAPNNLLLSNRLSTDDVDLTKVLCGYRLLKTPESPEDPTYREVWLGGKRVDSKNTLLYGKLYMPNNTLEAMYIRQMSPTDLVVISAVSDARLRNGGTMMTQIQKNTGKWCSEFIYSTDEALLGLRGLYNFGFDSKLSDPSSQSFLSAGGEIYYGVFNKAAGVSTGLRYTTSSAYVNTPMTMTVTLNPIMGQLSATYAVKSTTNTTFASRLDFNAFSYESDLTLGCELWKRSPANPTATEADVANPPRQSQASILPHEYLQTRQTEGATKTKDPEPIKRTFVDEAVWKARVSTSSPTIRLLWEGRIKAFLFSFGTEIDVRPGQGVKTFGLELQYAS</sequence>
<protein>
    <recommendedName>
        <fullName evidence="6">Mitochondrial distribution and morphology protein 10</fullName>
    </recommendedName>
    <alternativeName>
        <fullName evidence="6">Mitochondrial inheritance component MDM10</fullName>
    </alternativeName>
</protein>
<gene>
    <name evidence="6" type="primary">MDM10</name>
    <name evidence="8" type="ORF">LIPSTDRAFT_358</name>
</gene>
<dbReference type="GO" id="GO:0051654">
    <property type="term" value="P:establishment of mitochondrion localization"/>
    <property type="evidence" value="ECO:0007669"/>
    <property type="project" value="TreeGrafter"/>
</dbReference>
<evidence type="ECO:0000256" key="7">
    <source>
        <dbReference type="SAM" id="MobiDB-lite"/>
    </source>
</evidence>
<dbReference type="GO" id="GO:0001401">
    <property type="term" value="C:SAM complex"/>
    <property type="evidence" value="ECO:0007669"/>
    <property type="project" value="TreeGrafter"/>
</dbReference>
<dbReference type="EMBL" id="KV454289">
    <property type="protein sequence ID" value="ODQ76424.1"/>
    <property type="molecule type" value="Genomic_DNA"/>
</dbReference>
<dbReference type="Proteomes" id="UP000094385">
    <property type="component" value="Unassembled WGS sequence"/>
</dbReference>
<evidence type="ECO:0000256" key="4">
    <source>
        <dbReference type="ARBA" id="ARBA00023128"/>
    </source>
</evidence>
<comment type="similarity">
    <text evidence="6">Belongs to the MDM10 family.</text>
</comment>
<dbReference type="Pfam" id="PF12519">
    <property type="entry name" value="MDM10"/>
    <property type="match status" value="1"/>
</dbReference>
<evidence type="ECO:0000256" key="1">
    <source>
        <dbReference type="ARBA" id="ARBA00022452"/>
    </source>
</evidence>
<keyword evidence="3 6" id="KW-1000">Mitochondrion outer membrane</keyword>
<dbReference type="GO" id="GO:0032865">
    <property type="term" value="C:ERMES complex"/>
    <property type="evidence" value="ECO:0007669"/>
    <property type="project" value="UniProtKB-UniRule"/>
</dbReference>
<keyword evidence="4 6" id="KW-0496">Mitochondrion</keyword>
<evidence type="ECO:0000256" key="5">
    <source>
        <dbReference type="ARBA" id="ARBA00023136"/>
    </source>
</evidence>
<comment type="function">
    <text evidence="6">Component of the ERMES/MDM complex, which serves as a molecular tether to connect the endoplasmic reticulum and mitochondria. Components of this complex are involved in the control of mitochondrial shape and protein biogenesis and may function in phospholipid exchange. MDM10 is involved in the late assembly steps of the general translocase of the mitochondrial outer membrane (TOM complex). Functions in the TOM40-specific route of the assembly of outer membrane beta-barrel proteins, including the association of TOM40 with the receptor TOM22 and small TOM proteins. Can associate with the SAM(core) complex as well as the MDM12-MMM1 complex, both involved in late steps of the major beta-barrel assembly pathway, that is responsible for biogenesis of all outer membrane beta-barrel proteins. May act as a switch that shuttles between both complexes and channels precursor proteins into the TOM40-specific pathway. Plays a role in mitochondrial morphology and in the inheritance of mitochondria.</text>
</comment>
<dbReference type="GO" id="GO:0015914">
    <property type="term" value="P:phospholipid transport"/>
    <property type="evidence" value="ECO:0007669"/>
    <property type="project" value="TreeGrafter"/>
</dbReference>
<evidence type="ECO:0000256" key="2">
    <source>
        <dbReference type="ARBA" id="ARBA00022692"/>
    </source>
</evidence>
<reference evidence="8 9" key="1">
    <citation type="journal article" date="2016" name="Proc. Natl. Acad. Sci. U.S.A.">
        <title>Comparative genomics of biotechnologically important yeasts.</title>
        <authorList>
            <person name="Riley R."/>
            <person name="Haridas S."/>
            <person name="Wolfe K.H."/>
            <person name="Lopes M.R."/>
            <person name="Hittinger C.T."/>
            <person name="Goeker M."/>
            <person name="Salamov A.A."/>
            <person name="Wisecaver J.H."/>
            <person name="Long T.M."/>
            <person name="Calvey C.H."/>
            <person name="Aerts A.L."/>
            <person name="Barry K.W."/>
            <person name="Choi C."/>
            <person name="Clum A."/>
            <person name="Coughlan A.Y."/>
            <person name="Deshpande S."/>
            <person name="Douglass A.P."/>
            <person name="Hanson S.J."/>
            <person name="Klenk H.-P."/>
            <person name="LaButti K.M."/>
            <person name="Lapidus A."/>
            <person name="Lindquist E.A."/>
            <person name="Lipzen A.M."/>
            <person name="Meier-Kolthoff J.P."/>
            <person name="Ohm R.A."/>
            <person name="Otillar R.P."/>
            <person name="Pangilinan J.L."/>
            <person name="Peng Y."/>
            <person name="Rokas A."/>
            <person name="Rosa C.A."/>
            <person name="Scheuner C."/>
            <person name="Sibirny A.A."/>
            <person name="Slot J.C."/>
            <person name="Stielow J.B."/>
            <person name="Sun H."/>
            <person name="Kurtzman C.P."/>
            <person name="Blackwell M."/>
            <person name="Grigoriev I.V."/>
            <person name="Jeffries T.W."/>
        </authorList>
    </citation>
    <scope>NUCLEOTIDE SEQUENCE [LARGE SCALE GENOMIC DNA]</scope>
    <source>
        <strain evidence="8 9">NRRL Y-11557</strain>
    </source>
</reference>
<dbReference type="AlphaFoldDB" id="A0A1E3QG50"/>
<evidence type="ECO:0000256" key="6">
    <source>
        <dbReference type="HAMAP-Rule" id="MF_03102"/>
    </source>
</evidence>
<dbReference type="GO" id="GO:1990456">
    <property type="term" value="P:mitochondrion-endoplasmic reticulum membrane tethering"/>
    <property type="evidence" value="ECO:0007669"/>
    <property type="project" value="UniProtKB-UniRule"/>
</dbReference>